<dbReference type="STRING" id="283909.R7U6G6"/>
<dbReference type="GO" id="GO:0030488">
    <property type="term" value="P:tRNA methylation"/>
    <property type="evidence" value="ECO:0007669"/>
    <property type="project" value="TreeGrafter"/>
</dbReference>
<keyword evidence="12 20" id="KW-0694">RNA-binding</keyword>
<dbReference type="PANTHER" id="PTHR13069">
    <property type="entry name" value="ALKYLATED DNA REPAIR PROTEIN ALKB HOMOLOG 8"/>
    <property type="match status" value="1"/>
</dbReference>
<dbReference type="InterPro" id="IPR027450">
    <property type="entry name" value="AlkB-like"/>
</dbReference>
<dbReference type="HOGENOM" id="CLU_029501_4_0_1"/>
<evidence type="ECO:0000256" key="14">
    <source>
        <dbReference type="ARBA" id="ARBA00023242"/>
    </source>
</evidence>
<dbReference type="Gene3D" id="3.30.70.330">
    <property type="match status" value="1"/>
</dbReference>
<evidence type="ECO:0000256" key="16">
    <source>
        <dbReference type="ARBA" id="ARBA00034996"/>
    </source>
</evidence>
<dbReference type="SUPFAM" id="SSF51197">
    <property type="entry name" value="Clavaminate synthase-like"/>
    <property type="match status" value="1"/>
</dbReference>
<keyword evidence="13" id="KW-0408">Iron</keyword>
<keyword evidence="11" id="KW-0862">Zinc</keyword>
<dbReference type="GO" id="GO:0005737">
    <property type="term" value="C:cytoplasm"/>
    <property type="evidence" value="ECO:0007669"/>
    <property type="project" value="UniProtKB-SubCell"/>
</dbReference>
<dbReference type="EC" id="2.1.1.229" evidence="5"/>
<keyword evidence="10" id="KW-0479">Metal-binding</keyword>
<evidence type="ECO:0000259" key="22">
    <source>
        <dbReference type="PROSITE" id="PS51471"/>
    </source>
</evidence>
<keyword evidence="8" id="KW-0808">Transferase</keyword>
<name>R7U6G6_CAPTE</name>
<evidence type="ECO:0000256" key="5">
    <source>
        <dbReference type="ARBA" id="ARBA00012808"/>
    </source>
</evidence>
<evidence type="ECO:0000256" key="2">
    <source>
        <dbReference type="ARBA" id="ARBA00004123"/>
    </source>
</evidence>
<dbReference type="PROSITE" id="PS51471">
    <property type="entry name" value="FE2OG_OXY"/>
    <property type="match status" value="1"/>
</dbReference>
<dbReference type="GO" id="GO:0002098">
    <property type="term" value="P:tRNA wobble uridine modification"/>
    <property type="evidence" value="ECO:0007669"/>
    <property type="project" value="TreeGrafter"/>
</dbReference>
<dbReference type="InterPro" id="IPR005123">
    <property type="entry name" value="Oxoglu/Fe-dep_dioxygenase_dom"/>
</dbReference>
<dbReference type="InterPro" id="IPR037151">
    <property type="entry name" value="AlkB-like_sf"/>
</dbReference>
<dbReference type="PANTHER" id="PTHR13069:SF21">
    <property type="entry name" value="ALKYLATED DNA REPAIR PROTEIN ALKB HOMOLOG 8"/>
    <property type="match status" value="1"/>
</dbReference>
<evidence type="ECO:0000256" key="13">
    <source>
        <dbReference type="ARBA" id="ARBA00023004"/>
    </source>
</evidence>
<dbReference type="CDD" id="cd02440">
    <property type="entry name" value="AdoMet_MTases"/>
    <property type="match status" value="1"/>
</dbReference>
<dbReference type="Proteomes" id="UP000014760">
    <property type="component" value="Unassembled WGS sequence"/>
</dbReference>
<evidence type="ECO:0000256" key="8">
    <source>
        <dbReference type="ARBA" id="ARBA00022679"/>
    </source>
</evidence>
<comment type="catalytic activity">
    <reaction evidence="16">
        <text>5-(carboxymethyl)uridine(34) in tRNA + S-adenosyl-L-methionine = 5-(2-methoxy-2-oxoethyl)uridine(34) in tRNA + S-adenosyl-L-homocysteine</text>
        <dbReference type="Rhea" id="RHEA:43208"/>
        <dbReference type="Rhea" id="RHEA-COMP:10407"/>
        <dbReference type="Rhea" id="RHEA-COMP:10408"/>
        <dbReference type="ChEBI" id="CHEBI:57856"/>
        <dbReference type="ChEBI" id="CHEBI:59789"/>
        <dbReference type="ChEBI" id="CHEBI:74851"/>
        <dbReference type="ChEBI" id="CHEBI:74882"/>
        <dbReference type="EC" id="2.1.1.229"/>
    </reaction>
</comment>
<dbReference type="OrthoDB" id="271595at2759"/>
<evidence type="ECO:0000256" key="1">
    <source>
        <dbReference type="ARBA" id="ARBA00001954"/>
    </source>
</evidence>
<evidence type="ECO:0000256" key="10">
    <source>
        <dbReference type="ARBA" id="ARBA00022723"/>
    </source>
</evidence>
<dbReference type="InterPro" id="IPR013216">
    <property type="entry name" value="Methyltransf_11"/>
</dbReference>
<keyword evidence="25" id="KW-1185">Reference proteome</keyword>
<dbReference type="InterPro" id="IPR051422">
    <property type="entry name" value="AlkB_tRNA_MeTrf/Diox"/>
</dbReference>
<evidence type="ECO:0000256" key="7">
    <source>
        <dbReference type="ARBA" id="ARBA00022603"/>
    </source>
</evidence>
<evidence type="ECO:0000256" key="18">
    <source>
        <dbReference type="ARBA" id="ARBA00049786"/>
    </source>
</evidence>
<dbReference type="GO" id="GO:0005634">
    <property type="term" value="C:nucleus"/>
    <property type="evidence" value="ECO:0007669"/>
    <property type="project" value="UniProtKB-SubCell"/>
</dbReference>
<evidence type="ECO:0000256" key="11">
    <source>
        <dbReference type="ARBA" id="ARBA00022833"/>
    </source>
</evidence>
<dbReference type="Gene3D" id="2.60.120.590">
    <property type="entry name" value="Alpha-ketoglutarate-dependent dioxygenase AlkB-like"/>
    <property type="match status" value="1"/>
</dbReference>
<feature type="domain" description="Fe2OG dioxygenase" evidence="22">
    <location>
        <begin position="214"/>
        <end position="326"/>
    </location>
</feature>
<keyword evidence="6" id="KW-0963">Cytoplasm</keyword>
<dbReference type="OMA" id="KYLGCNP"/>
<proteinExistence type="inferred from homology"/>
<dbReference type="AlphaFoldDB" id="R7U6G6"/>
<organism evidence="23">
    <name type="scientific">Capitella teleta</name>
    <name type="common">Polychaete worm</name>
    <dbReference type="NCBI Taxonomy" id="283909"/>
    <lineage>
        <taxon>Eukaryota</taxon>
        <taxon>Metazoa</taxon>
        <taxon>Spiralia</taxon>
        <taxon>Lophotrochozoa</taxon>
        <taxon>Annelida</taxon>
        <taxon>Polychaeta</taxon>
        <taxon>Sedentaria</taxon>
        <taxon>Scolecida</taxon>
        <taxon>Capitellidae</taxon>
        <taxon>Capitella</taxon>
    </lineage>
</organism>
<comment type="subcellular location">
    <subcellularLocation>
        <location evidence="3">Cytoplasm</location>
    </subcellularLocation>
    <subcellularLocation>
        <location evidence="2">Nucleus</location>
    </subcellularLocation>
</comment>
<dbReference type="InterPro" id="IPR000504">
    <property type="entry name" value="RRM_dom"/>
</dbReference>
<evidence type="ECO:0000256" key="19">
    <source>
        <dbReference type="ARBA" id="ARBA00049802"/>
    </source>
</evidence>
<dbReference type="CDD" id="cd12431">
    <property type="entry name" value="RRM_ALKBH8"/>
    <property type="match status" value="1"/>
</dbReference>
<reference evidence="25" key="1">
    <citation type="submission" date="2012-12" db="EMBL/GenBank/DDBJ databases">
        <authorList>
            <person name="Hellsten U."/>
            <person name="Grimwood J."/>
            <person name="Chapman J.A."/>
            <person name="Shapiro H."/>
            <person name="Aerts A."/>
            <person name="Otillar R.P."/>
            <person name="Terry A.Y."/>
            <person name="Boore J.L."/>
            <person name="Simakov O."/>
            <person name="Marletaz F."/>
            <person name="Cho S.-J."/>
            <person name="Edsinger-Gonzales E."/>
            <person name="Havlak P."/>
            <person name="Kuo D.-H."/>
            <person name="Larsson T."/>
            <person name="Lv J."/>
            <person name="Arendt D."/>
            <person name="Savage R."/>
            <person name="Osoegawa K."/>
            <person name="de Jong P."/>
            <person name="Lindberg D.R."/>
            <person name="Seaver E.C."/>
            <person name="Weisblat D.A."/>
            <person name="Putnam N.H."/>
            <person name="Grigoriev I.V."/>
            <person name="Rokhsar D.S."/>
        </authorList>
    </citation>
    <scope>NUCLEOTIDE SEQUENCE</scope>
    <source>
        <strain evidence="25">I ESC-2004</strain>
    </source>
</reference>
<evidence type="ECO:0000256" key="12">
    <source>
        <dbReference type="ARBA" id="ARBA00022884"/>
    </source>
</evidence>
<evidence type="ECO:0000256" key="4">
    <source>
        <dbReference type="ARBA" id="ARBA00007879"/>
    </source>
</evidence>
<dbReference type="GO" id="GO:0008757">
    <property type="term" value="F:S-adenosylmethionine-dependent methyltransferase activity"/>
    <property type="evidence" value="ECO:0007669"/>
    <property type="project" value="InterPro"/>
</dbReference>
<evidence type="ECO:0000256" key="6">
    <source>
        <dbReference type="ARBA" id="ARBA00022490"/>
    </source>
</evidence>
<evidence type="ECO:0000313" key="25">
    <source>
        <dbReference type="Proteomes" id="UP000014760"/>
    </source>
</evidence>
<dbReference type="Pfam" id="PF13532">
    <property type="entry name" value="2OG-FeII_Oxy_2"/>
    <property type="match status" value="1"/>
</dbReference>
<comment type="function">
    <text evidence="17">Catalyzes the methylation of 5-carboxymethyl uridine to 5-methylcarboxymethyl uridine at the wobble position of the anticodon loop in tRNA via its methyltransferase domain. Catalyzes the last step in the formation of 5-methylcarboxymethyl uridine at the wobble position of the anticodon loop in target tRNA. Has a preference for tRNA(Arg) and tRNA(Glu), and does not bind tRNA(Lys). Binds tRNA and catalyzes the iron and alpha-ketoglutarate dependent hydroxylation of 5-methylcarboxymethyl uridine at the wobble position of the anticodon loop in tRNA via its dioxygenase domain, giving rise to 5-(S)-methoxycarbonylhydroxymethyluridine; has a preference for tRNA(Gly). Required for normal survival after DNA damage. May inhibit apoptosis and promote cell survival and angiogenesis.</text>
</comment>
<evidence type="ECO:0000256" key="17">
    <source>
        <dbReference type="ARBA" id="ARBA00045506"/>
    </source>
</evidence>
<dbReference type="PROSITE" id="PS50102">
    <property type="entry name" value="RRM"/>
    <property type="match status" value="1"/>
</dbReference>
<dbReference type="Pfam" id="PF00076">
    <property type="entry name" value="RRM_1"/>
    <property type="match status" value="1"/>
</dbReference>
<evidence type="ECO:0000256" key="20">
    <source>
        <dbReference type="PROSITE-ProRule" id="PRU00176"/>
    </source>
</evidence>
<reference evidence="24" key="3">
    <citation type="submission" date="2015-06" db="UniProtKB">
        <authorList>
            <consortium name="EnsemblMetazoa"/>
        </authorList>
    </citation>
    <scope>IDENTIFICATION</scope>
</reference>
<comment type="similarity">
    <text evidence="4">Belongs to the alkB family.</text>
</comment>
<dbReference type="GO" id="GO:0106335">
    <property type="term" value="F:tRNA (5-carboxymethyluridine(34)-5-O)-methyltransferase activity"/>
    <property type="evidence" value="ECO:0007669"/>
    <property type="project" value="UniProtKB-EC"/>
</dbReference>
<evidence type="ECO:0000313" key="24">
    <source>
        <dbReference type="EnsemblMetazoa" id="CapteP156565"/>
    </source>
</evidence>
<protein>
    <recommendedName>
        <fullName evidence="5">tRNA (carboxymethyluridine(34)-5-O)-methyltransferase</fullName>
        <ecNumber evidence="5">2.1.1.229</ecNumber>
    </recommendedName>
    <alternativeName>
        <fullName evidence="18">Alkylated DNA repair protein alkB homolog 8</fullName>
    </alternativeName>
    <alternativeName>
        <fullName evidence="19">S-adenosyl-L-methionine-dependent tRNA methyltransferase ALKBH8</fullName>
    </alternativeName>
</protein>
<keyword evidence="7" id="KW-0489">Methyltransferase</keyword>
<comment type="cofactor">
    <cofactor evidence="1">
        <name>Fe(2+)</name>
        <dbReference type="ChEBI" id="CHEBI:29033"/>
    </cofactor>
</comment>
<dbReference type="Pfam" id="PF08241">
    <property type="entry name" value="Methyltransf_11"/>
    <property type="match status" value="1"/>
</dbReference>
<dbReference type="SMART" id="SM00360">
    <property type="entry name" value="RRM"/>
    <property type="match status" value="1"/>
</dbReference>
<accession>R7U6G6</accession>
<dbReference type="SUPFAM" id="SSF54928">
    <property type="entry name" value="RNA-binding domain, RBD"/>
    <property type="match status" value="1"/>
</dbReference>
<dbReference type="InterPro" id="IPR012677">
    <property type="entry name" value="Nucleotide-bd_a/b_plait_sf"/>
</dbReference>
<sequence>MTKAERRAFKKQMRSQHTLLRHENIISLLHQHLLIANGGLGNSVSRDMLEKVFKPCGSILDIVMVPGKPYSFVTFSDLSEAQSAVQSLQGTELPSSAASSEVPPVKLYLSFVKSVPGAEVASNILPAGLTLIQDFVSQEEEIELLKCIDWDYMDPQLKEDSKISLKHRRVKHFGFEFLYSTNNVDPDHPLDMGIPPECSPILQRMLSQQIILNLPDQLTVNQYQPGQGIPPHVDTHSAFEEELVSLSLGSQVVMDFKAPGGCHYPVFLPQRSLVVMRGESRYQLTHAIAPRKSDVVPLACLTKDNQMKLTLMARMERTSFTFRKVRNPPVCECDFPEQCDYQKLKKSNRPLTKPISTSPKELETEHVHQVYEEIATHFSDTRHTPWPRVAQFLNGLDPGSVVVDVGCGNGKYLGINPQLVMFGCDRSSGLTAISHERGHQVWVSDVLATPLRDGSVDAAICIAVIHHLSTQERRFQALVEMKRILRVGGKALIYVWARDQKRGNVASNYLKESSDLPRDEEIKSAVDAKDLKAELPTELSVHVNRTEFQQQDLLVPWKLKGKEEKQVFHRYYHVFEESELEELCQRMQDVEVNDVYYDQGNWCVIFTRIH</sequence>
<keyword evidence="9" id="KW-0949">S-adenosyl-L-methionine</keyword>
<dbReference type="SUPFAM" id="SSF53335">
    <property type="entry name" value="S-adenosyl-L-methionine-dependent methyltransferases"/>
    <property type="match status" value="1"/>
</dbReference>
<evidence type="ECO:0000313" key="23">
    <source>
        <dbReference type="EMBL" id="ELU01726.1"/>
    </source>
</evidence>
<dbReference type="InterPro" id="IPR035979">
    <property type="entry name" value="RBD_domain_sf"/>
</dbReference>
<gene>
    <name evidence="23" type="ORF">CAPTEDRAFT_156565</name>
</gene>
<dbReference type="EnsemblMetazoa" id="CapteT156565">
    <property type="protein sequence ID" value="CapteP156565"/>
    <property type="gene ID" value="CapteG156565"/>
</dbReference>
<dbReference type="InterPro" id="IPR034256">
    <property type="entry name" value="ALKBH8_RRM"/>
</dbReference>
<dbReference type="GO" id="GO:0000049">
    <property type="term" value="F:tRNA binding"/>
    <property type="evidence" value="ECO:0007669"/>
    <property type="project" value="TreeGrafter"/>
</dbReference>
<feature type="domain" description="RRM" evidence="21">
    <location>
        <begin position="33"/>
        <end position="114"/>
    </location>
</feature>
<dbReference type="EMBL" id="KB304756">
    <property type="protein sequence ID" value="ELU01726.1"/>
    <property type="molecule type" value="Genomic_DNA"/>
</dbReference>
<evidence type="ECO:0000256" key="3">
    <source>
        <dbReference type="ARBA" id="ARBA00004496"/>
    </source>
</evidence>
<keyword evidence="14" id="KW-0539">Nucleus</keyword>
<dbReference type="FunCoup" id="R7U6G6">
    <property type="interactions" value="1023"/>
</dbReference>
<dbReference type="InterPro" id="IPR029063">
    <property type="entry name" value="SAM-dependent_MTases_sf"/>
</dbReference>
<evidence type="ECO:0000259" key="21">
    <source>
        <dbReference type="PROSITE" id="PS50102"/>
    </source>
</evidence>
<evidence type="ECO:0000256" key="15">
    <source>
        <dbReference type="ARBA" id="ARBA00023268"/>
    </source>
</evidence>
<dbReference type="Gene3D" id="3.40.50.150">
    <property type="entry name" value="Vaccinia Virus protein VP39"/>
    <property type="match status" value="1"/>
</dbReference>
<dbReference type="GO" id="GO:0046872">
    <property type="term" value="F:metal ion binding"/>
    <property type="evidence" value="ECO:0007669"/>
    <property type="project" value="UniProtKB-KW"/>
</dbReference>
<dbReference type="EMBL" id="AMQN01009154">
    <property type="status" value="NOT_ANNOTATED_CDS"/>
    <property type="molecule type" value="Genomic_DNA"/>
</dbReference>
<keyword evidence="15" id="KW-0511">Multifunctional enzyme</keyword>
<evidence type="ECO:0000256" key="9">
    <source>
        <dbReference type="ARBA" id="ARBA00022691"/>
    </source>
</evidence>
<reference evidence="23 25" key="2">
    <citation type="journal article" date="2013" name="Nature">
        <title>Insights into bilaterian evolution from three spiralian genomes.</title>
        <authorList>
            <person name="Simakov O."/>
            <person name="Marletaz F."/>
            <person name="Cho S.J."/>
            <person name="Edsinger-Gonzales E."/>
            <person name="Havlak P."/>
            <person name="Hellsten U."/>
            <person name="Kuo D.H."/>
            <person name="Larsson T."/>
            <person name="Lv J."/>
            <person name="Arendt D."/>
            <person name="Savage R."/>
            <person name="Osoegawa K."/>
            <person name="de Jong P."/>
            <person name="Grimwood J."/>
            <person name="Chapman J.A."/>
            <person name="Shapiro H."/>
            <person name="Aerts A."/>
            <person name="Otillar R.P."/>
            <person name="Terry A.Y."/>
            <person name="Boore J.L."/>
            <person name="Grigoriev I.V."/>
            <person name="Lindberg D.R."/>
            <person name="Seaver E.C."/>
            <person name="Weisblat D.A."/>
            <person name="Putnam N.H."/>
            <person name="Rokhsar D.S."/>
        </authorList>
    </citation>
    <scope>NUCLEOTIDE SEQUENCE</scope>
    <source>
        <strain evidence="23 25">I ESC-2004</strain>
    </source>
</reference>